<keyword evidence="10 13" id="KW-0067">ATP-binding</keyword>
<evidence type="ECO:0000256" key="13">
    <source>
        <dbReference type="PIRNR" id="PIRNR004930"/>
    </source>
</evidence>
<dbReference type="InterPro" id="IPR006070">
    <property type="entry name" value="Sua5-like_dom"/>
</dbReference>
<gene>
    <name evidence="16" type="ORF">DJ66_0831</name>
</gene>
<comment type="function">
    <text evidence="13">Required for the formation of a threonylcarbamoyl group on adenosine at position 37 (t(6)A37) in tRNAs that read codons beginning with adenine.</text>
</comment>
<name>A0A095A1K5_9HYPH</name>
<dbReference type="GO" id="GO:0061710">
    <property type="term" value="F:L-threonylcarbamoyladenylate synthase"/>
    <property type="evidence" value="ECO:0007669"/>
    <property type="project" value="UniProtKB-EC"/>
</dbReference>
<dbReference type="PANTHER" id="PTHR17490">
    <property type="entry name" value="SUA5"/>
    <property type="match status" value="1"/>
</dbReference>
<organism evidence="16 17">
    <name type="scientific">Candidatus Liberibacter solanacearum</name>
    <dbReference type="NCBI Taxonomy" id="556287"/>
    <lineage>
        <taxon>Bacteria</taxon>
        <taxon>Pseudomonadati</taxon>
        <taxon>Pseudomonadota</taxon>
        <taxon>Alphaproteobacteria</taxon>
        <taxon>Hyphomicrobiales</taxon>
        <taxon>Rhizobiaceae</taxon>
        <taxon>Liberibacter</taxon>
    </lineage>
</organism>
<dbReference type="Pfam" id="PF03481">
    <property type="entry name" value="Sua5_C"/>
    <property type="match status" value="1"/>
</dbReference>
<feature type="binding site" evidence="14">
    <location>
        <position position="194"/>
    </location>
    <ligand>
        <name>ATP</name>
        <dbReference type="ChEBI" id="CHEBI:30616"/>
    </ligand>
</feature>
<evidence type="ECO:0000256" key="3">
    <source>
        <dbReference type="ARBA" id="ARBA00012584"/>
    </source>
</evidence>
<comment type="caution">
    <text evidence="16">The sequence shown here is derived from an EMBL/GenBank/DDBJ whole genome shotgun (WGS) entry which is preliminary data.</text>
</comment>
<feature type="binding site" evidence="14">
    <location>
        <position position="64"/>
    </location>
    <ligand>
        <name>L-threonine</name>
        <dbReference type="ChEBI" id="CHEBI:57926"/>
    </ligand>
</feature>
<evidence type="ECO:0000256" key="12">
    <source>
        <dbReference type="ARBA" id="ARBA00048366"/>
    </source>
</evidence>
<dbReference type="InterPro" id="IPR017945">
    <property type="entry name" value="DHBP_synth_RibB-like_a/b_dom"/>
</dbReference>
<dbReference type="Gene3D" id="3.40.50.11030">
    <property type="entry name" value="Threonylcarbamoyl-AMP synthase, C-terminal domain"/>
    <property type="match status" value="1"/>
</dbReference>
<evidence type="ECO:0000256" key="8">
    <source>
        <dbReference type="ARBA" id="ARBA00022695"/>
    </source>
</evidence>
<feature type="binding site" evidence="14">
    <location>
        <position position="179"/>
    </location>
    <ligand>
        <name>L-threonine</name>
        <dbReference type="ChEBI" id="CHEBI:57926"/>
    </ligand>
</feature>
<evidence type="ECO:0000256" key="1">
    <source>
        <dbReference type="ARBA" id="ARBA00004496"/>
    </source>
</evidence>
<evidence type="ECO:0000256" key="7">
    <source>
        <dbReference type="ARBA" id="ARBA00022694"/>
    </source>
</evidence>
<keyword evidence="17" id="KW-1185">Reference proteome</keyword>
<dbReference type="InterPro" id="IPR010923">
    <property type="entry name" value="T(6)A37_SUA5"/>
</dbReference>
<keyword evidence="7 13" id="KW-0819">tRNA processing</keyword>
<comment type="catalytic activity">
    <reaction evidence="12 13">
        <text>L-threonine + hydrogencarbonate + ATP = L-threonylcarbamoyladenylate + diphosphate + H2O</text>
        <dbReference type="Rhea" id="RHEA:36407"/>
        <dbReference type="ChEBI" id="CHEBI:15377"/>
        <dbReference type="ChEBI" id="CHEBI:17544"/>
        <dbReference type="ChEBI" id="CHEBI:30616"/>
        <dbReference type="ChEBI" id="CHEBI:33019"/>
        <dbReference type="ChEBI" id="CHEBI:57926"/>
        <dbReference type="ChEBI" id="CHEBI:73682"/>
        <dbReference type="EC" id="2.7.7.87"/>
    </reaction>
</comment>
<evidence type="ECO:0000256" key="14">
    <source>
        <dbReference type="PIRSR" id="PIRSR004930-1"/>
    </source>
</evidence>
<evidence type="ECO:0000259" key="15">
    <source>
        <dbReference type="PROSITE" id="PS51163"/>
    </source>
</evidence>
<dbReference type="GO" id="GO:0008033">
    <property type="term" value="P:tRNA processing"/>
    <property type="evidence" value="ECO:0007669"/>
    <property type="project" value="UniProtKB-KW"/>
</dbReference>
<dbReference type="Gene3D" id="3.90.870.10">
    <property type="entry name" value="DHBP synthase"/>
    <property type="match status" value="1"/>
</dbReference>
<evidence type="ECO:0000256" key="6">
    <source>
        <dbReference type="ARBA" id="ARBA00022679"/>
    </source>
</evidence>
<evidence type="ECO:0000256" key="4">
    <source>
        <dbReference type="ARBA" id="ARBA00015492"/>
    </source>
</evidence>
<protein>
    <recommendedName>
        <fullName evidence="4 13">Threonylcarbamoyl-AMP synthase</fullName>
        <shortName evidence="13">TC-AMP synthase</shortName>
        <ecNumber evidence="3 13">2.7.7.87</ecNumber>
    </recommendedName>
    <alternativeName>
        <fullName evidence="11 13">L-threonylcarbamoyladenylate synthase</fullName>
    </alternativeName>
</protein>
<dbReference type="EMBL" id="JMTK01000002">
    <property type="protein sequence ID" value="KJZ82096.1"/>
    <property type="molecule type" value="Genomic_DNA"/>
</dbReference>
<dbReference type="PROSITE" id="PS51163">
    <property type="entry name" value="YRDC"/>
    <property type="match status" value="1"/>
</dbReference>
<proteinExistence type="inferred from homology"/>
<feature type="binding site" evidence="14">
    <location>
        <position position="231"/>
    </location>
    <ligand>
        <name>ATP</name>
        <dbReference type="ChEBI" id="CHEBI:30616"/>
    </ligand>
</feature>
<feature type="binding site" evidence="14">
    <location>
        <position position="148"/>
    </location>
    <ligand>
        <name>ATP</name>
        <dbReference type="ChEBI" id="CHEBI:30616"/>
    </ligand>
</feature>
<dbReference type="GO" id="GO:0000049">
    <property type="term" value="F:tRNA binding"/>
    <property type="evidence" value="ECO:0007669"/>
    <property type="project" value="TreeGrafter"/>
</dbReference>
<feature type="domain" description="YrdC-like" evidence="15">
    <location>
        <begin position="10"/>
        <end position="198"/>
    </location>
</feature>
<dbReference type="GO" id="GO:0005737">
    <property type="term" value="C:cytoplasm"/>
    <property type="evidence" value="ECO:0007669"/>
    <property type="project" value="UniProtKB-SubCell"/>
</dbReference>
<dbReference type="GO" id="GO:0003725">
    <property type="term" value="F:double-stranded RNA binding"/>
    <property type="evidence" value="ECO:0007669"/>
    <property type="project" value="UniProtKB-UniRule"/>
</dbReference>
<dbReference type="SUPFAM" id="SSF55821">
    <property type="entry name" value="YrdC/RibB"/>
    <property type="match status" value="1"/>
</dbReference>
<feature type="binding site" evidence="14">
    <location>
        <position position="140"/>
    </location>
    <ligand>
        <name>ATP</name>
        <dbReference type="ChEBI" id="CHEBI:30616"/>
    </ligand>
</feature>
<feature type="binding site" evidence="14">
    <location>
        <position position="59"/>
    </location>
    <ligand>
        <name>ATP</name>
        <dbReference type="ChEBI" id="CHEBI:30616"/>
    </ligand>
</feature>
<dbReference type="GO" id="GO:0005524">
    <property type="term" value="F:ATP binding"/>
    <property type="evidence" value="ECO:0007669"/>
    <property type="project" value="UniProtKB-UniRule"/>
</dbReference>
<dbReference type="PATRIC" id="fig|556287.9.peg.856"/>
<dbReference type="GO" id="GO:0006450">
    <property type="term" value="P:regulation of translational fidelity"/>
    <property type="evidence" value="ECO:0007669"/>
    <property type="project" value="TreeGrafter"/>
</dbReference>
<dbReference type="Proteomes" id="UP000033731">
    <property type="component" value="Unassembled WGS sequence"/>
</dbReference>
<feature type="binding site" evidence="14">
    <location>
        <position position="55"/>
    </location>
    <ligand>
        <name>ATP</name>
        <dbReference type="ChEBI" id="CHEBI:30616"/>
    </ligand>
</feature>
<keyword evidence="5 13" id="KW-0963">Cytoplasm</keyword>
<evidence type="ECO:0000256" key="11">
    <source>
        <dbReference type="ARBA" id="ARBA00029774"/>
    </source>
</evidence>
<comment type="similarity">
    <text evidence="2 13">Belongs to the SUA5 family.</text>
</comment>
<dbReference type="Pfam" id="PF01300">
    <property type="entry name" value="Sua5_yciO_yrdC"/>
    <property type="match status" value="1"/>
</dbReference>
<sequence length="324" mass="35435">MMRIMSITDSDVLQQACEFLDAGLPIVIPTETVYGLAVNARDPSAIRRLYEIKQRPPTNPLICHVSNISMVKKYAHIDALSLHLSKLFWPGPLTLVLDLLSENDIHPLAISNLNTACFRVPRGFAKKLIDTYGYPLAIPSANISGQISTTNMQHILSSPICKQIPLAIDGGISKIGLESTIVNVKHDQTIHILRPGGLEIDKIEKATGRKIEYSTSETATPLSPGRLQSHYAPRSQVRLRATHINPGEALIRFANFPIKNSKNAIISLNLSKSGKLKEAAFNLFNYMKIADDSGATSIAFSPIPNHGLGIAINNRLERAAAPRP</sequence>
<evidence type="ECO:0000256" key="10">
    <source>
        <dbReference type="ARBA" id="ARBA00022840"/>
    </source>
</evidence>
<keyword evidence="9 13" id="KW-0547">Nucleotide-binding</keyword>
<reference evidence="16 17" key="1">
    <citation type="journal article" date="2015" name="Phytopathology">
        <title>Genomes of Candidatus Liberibacter solanacearum haplotype A from New Zealand and the USA suggest significant genome plasticity in the species.</title>
        <authorList>
            <person name="Thompson S.M."/>
            <person name="Johnson C.P."/>
            <person name="Lu A.Y."/>
            <person name="Frampton R.A."/>
            <person name="Sullivan K.L."/>
            <person name="Fiers M.W."/>
            <person name="Crowhurst R.N."/>
            <person name="Pitman A.R."/>
            <person name="Scott I."/>
            <person name="Gudmestad N.C."/>
            <person name="Smith G.R."/>
        </authorList>
    </citation>
    <scope>NUCLEOTIDE SEQUENCE [LARGE SCALE GENOMIC DNA]</scope>
    <source>
        <strain evidence="16 17">LsoNZ1</strain>
    </source>
</reference>
<dbReference type="EC" id="2.7.7.87" evidence="3 13"/>
<dbReference type="InterPro" id="IPR050156">
    <property type="entry name" value="TC-AMP_synthase_SUA5"/>
</dbReference>
<dbReference type="InterPro" id="IPR005145">
    <property type="entry name" value="Sua5_C"/>
</dbReference>
<dbReference type="InterPro" id="IPR038385">
    <property type="entry name" value="Sua5/YwlC_C"/>
</dbReference>
<evidence type="ECO:0000313" key="16">
    <source>
        <dbReference type="EMBL" id="KJZ82096.1"/>
    </source>
</evidence>
<evidence type="ECO:0000256" key="2">
    <source>
        <dbReference type="ARBA" id="ARBA00007663"/>
    </source>
</evidence>
<dbReference type="NCBIfam" id="TIGR00057">
    <property type="entry name" value="L-threonylcarbamoyladenylate synthase"/>
    <property type="match status" value="1"/>
</dbReference>
<evidence type="ECO:0000256" key="5">
    <source>
        <dbReference type="ARBA" id="ARBA00022490"/>
    </source>
</evidence>
<dbReference type="PIRSF" id="PIRSF004930">
    <property type="entry name" value="Tln_factor_SUA5"/>
    <property type="match status" value="1"/>
</dbReference>
<keyword evidence="6 13" id="KW-0808">Transferase</keyword>
<feature type="binding site" evidence="14">
    <location>
        <position position="119"/>
    </location>
    <ligand>
        <name>L-threonine</name>
        <dbReference type="ChEBI" id="CHEBI:57926"/>
    </ligand>
</feature>
<feature type="binding site" evidence="14">
    <location>
        <position position="32"/>
    </location>
    <ligand>
        <name>L-threonine</name>
        <dbReference type="ChEBI" id="CHEBI:57926"/>
    </ligand>
</feature>
<comment type="subcellular location">
    <subcellularLocation>
        <location evidence="1 13">Cytoplasm</location>
    </subcellularLocation>
</comment>
<accession>A0A095A1K5</accession>
<dbReference type="PANTHER" id="PTHR17490:SF16">
    <property type="entry name" value="THREONYLCARBAMOYL-AMP SYNTHASE"/>
    <property type="match status" value="1"/>
</dbReference>
<evidence type="ECO:0000313" key="17">
    <source>
        <dbReference type="Proteomes" id="UP000033731"/>
    </source>
</evidence>
<dbReference type="AlphaFoldDB" id="A0A095A1K5"/>
<keyword evidence="8 13" id="KW-0548">Nucleotidyltransferase</keyword>
<evidence type="ECO:0000256" key="9">
    <source>
        <dbReference type="ARBA" id="ARBA00022741"/>
    </source>
</evidence>
<feature type="binding site" evidence="14">
    <location>
        <position position="115"/>
    </location>
    <ligand>
        <name>ATP</name>
        <dbReference type="ChEBI" id="CHEBI:30616"/>
    </ligand>
</feature>